<dbReference type="GO" id="GO:0005576">
    <property type="term" value="C:extracellular region"/>
    <property type="evidence" value="ECO:0007669"/>
    <property type="project" value="UniProtKB-SubCell"/>
</dbReference>
<protein>
    <recommendedName>
        <fullName evidence="9">Subtilisin inhibitor domain-containing protein</fullName>
    </recommendedName>
</protein>
<feature type="domain" description="Subtilisin inhibitor" evidence="9">
    <location>
        <begin position="76"/>
        <end position="158"/>
    </location>
</feature>
<reference evidence="11" key="1">
    <citation type="submission" date="2019-10" db="EMBL/GenBank/DDBJ databases">
        <title>Antimicrobial potential of Antarctic Bacteria.</title>
        <authorList>
            <person name="Benaud N."/>
            <person name="Edwards R.J."/>
            <person name="Ferrari B.C."/>
        </authorList>
    </citation>
    <scope>NUCLEOTIDE SEQUENCE [LARGE SCALE GENOMIC DNA]</scope>
    <source>
        <strain evidence="11">NBSH44</strain>
    </source>
</reference>
<keyword evidence="6" id="KW-1015">Disulfide bond</keyword>
<comment type="similarity">
    <text evidence="2">Belongs to the protease inhibitor I16 (SSI) family.</text>
</comment>
<name>A0A7G7BL95_9ACTN</name>
<feature type="signal peptide" evidence="8">
    <location>
        <begin position="1"/>
        <end position="25"/>
    </location>
</feature>
<evidence type="ECO:0000256" key="8">
    <source>
        <dbReference type="SAM" id="SignalP"/>
    </source>
</evidence>
<evidence type="ECO:0000256" key="5">
    <source>
        <dbReference type="ARBA" id="ARBA00022900"/>
    </source>
</evidence>
<dbReference type="AlphaFoldDB" id="A0A7G7BL95"/>
<keyword evidence="5" id="KW-0722">Serine protease inhibitor</keyword>
<feature type="region of interest" description="Disordered" evidence="7">
    <location>
        <begin position="42"/>
        <end position="74"/>
    </location>
</feature>
<evidence type="ECO:0000256" key="3">
    <source>
        <dbReference type="ARBA" id="ARBA00022525"/>
    </source>
</evidence>
<evidence type="ECO:0000256" key="7">
    <source>
        <dbReference type="SAM" id="MobiDB-lite"/>
    </source>
</evidence>
<dbReference type="KEGG" id="sfiy:F0344_17105"/>
<evidence type="ECO:0000256" key="4">
    <source>
        <dbReference type="ARBA" id="ARBA00022690"/>
    </source>
</evidence>
<proteinExistence type="inferred from homology"/>
<dbReference type="Gene3D" id="3.30.350.10">
    <property type="entry name" value="Subtilisin inhibitor-like"/>
    <property type="match status" value="1"/>
</dbReference>
<sequence>MLRRLTVTAVASLALLAAAAPGATALPPVPVPLLPVPLFLDDPQDPWGQVGKGSPEGGQGGHGGQSPRGSQEVSVRMTVTVTDSGDPSADGTFELVCGPDRAGGTHAKAQAACDRLADAYAADENPFLPTPKDAMCTQIHGGPATARIAGTWQGRAVSAHLNRVNGCEISRWNNLIPVVPTV</sequence>
<keyword evidence="3" id="KW-0964">Secreted</keyword>
<dbReference type="EMBL" id="CP045702">
    <property type="protein sequence ID" value="QNE76110.1"/>
    <property type="molecule type" value="Genomic_DNA"/>
</dbReference>
<feature type="compositionally biased region" description="Gly residues" evidence="7">
    <location>
        <begin position="50"/>
        <end position="66"/>
    </location>
</feature>
<evidence type="ECO:0000256" key="2">
    <source>
        <dbReference type="ARBA" id="ARBA00010472"/>
    </source>
</evidence>
<dbReference type="RefSeq" id="WP_185299606.1">
    <property type="nucleotide sequence ID" value="NZ_CP045702.1"/>
</dbReference>
<evidence type="ECO:0000259" key="9">
    <source>
        <dbReference type="Pfam" id="PF00720"/>
    </source>
</evidence>
<dbReference type="InterPro" id="IPR036819">
    <property type="entry name" value="Subtilisin_inhibitor-like_sf"/>
</dbReference>
<dbReference type="Pfam" id="PF00720">
    <property type="entry name" value="SSI"/>
    <property type="match status" value="1"/>
</dbReference>
<gene>
    <name evidence="10" type="ORF">F0344_17105</name>
</gene>
<keyword evidence="8" id="KW-0732">Signal</keyword>
<dbReference type="Proteomes" id="UP000515307">
    <property type="component" value="Chromosome"/>
</dbReference>
<dbReference type="SUPFAM" id="SSF55399">
    <property type="entry name" value="Subtilisin inhibitor"/>
    <property type="match status" value="1"/>
</dbReference>
<evidence type="ECO:0000313" key="10">
    <source>
        <dbReference type="EMBL" id="QNE76110.1"/>
    </source>
</evidence>
<evidence type="ECO:0000313" key="11">
    <source>
        <dbReference type="Proteomes" id="UP000515307"/>
    </source>
</evidence>
<organism evidence="10 11">
    <name type="scientific">Streptomyces finlayi</name>
    <dbReference type="NCBI Taxonomy" id="67296"/>
    <lineage>
        <taxon>Bacteria</taxon>
        <taxon>Bacillati</taxon>
        <taxon>Actinomycetota</taxon>
        <taxon>Actinomycetes</taxon>
        <taxon>Kitasatosporales</taxon>
        <taxon>Streptomycetaceae</taxon>
        <taxon>Streptomyces</taxon>
    </lineage>
</organism>
<dbReference type="GO" id="GO:0004867">
    <property type="term" value="F:serine-type endopeptidase inhibitor activity"/>
    <property type="evidence" value="ECO:0007669"/>
    <property type="project" value="UniProtKB-KW"/>
</dbReference>
<accession>A0A7G7BL95</accession>
<keyword evidence="11" id="KW-1185">Reference proteome</keyword>
<feature type="chain" id="PRO_5028840174" description="Subtilisin inhibitor domain-containing protein" evidence="8">
    <location>
        <begin position="26"/>
        <end position="182"/>
    </location>
</feature>
<evidence type="ECO:0000256" key="1">
    <source>
        <dbReference type="ARBA" id="ARBA00004613"/>
    </source>
</evidence>
<evidence type="ECO:0000256" key="6">
    <source>
        <dbReference type="ARBA" id="ARBA00023157"/>
    </source>
</evidence>
<dbReference type="InterPro" id="IPR023549">
    <property type="entry name" value="Subtilisin_inhibitor"/>
</dbReference>
<comment type="subcellular location">
    <subcellularLocation>
        <location evidence="1">Secreted</location>
    </subcellularLocation>
</comment>
<keyword evidence="4" id="KW-0646">Protease inhibitor</keyword>